<dbReference type="Proteomes" id="UP000310066">
    <property type="component" value="Unassembled WGS sequence"/>
</dbReference>
<name>A0A4U0TX62_9PEZI</name>
<accession>A0A4U0TX62</accession>
<dbReference type="OrthoDB" id="10294789at2759"/>
<dbReference type="EMBL" id="NAJP01000139">
    <property type="protein sequence ID" value="TKA26425.1"/>
    <property type="molecule type" value="Genomic_DNA"/>
</dbReference>
<organism evidence="1 2">
    <name type="scientific">Friedmanniomyces endolithicus</name>
    <dbReference type="NCBI Taxonomy" id="329885"/>
    <lineage>
        <taxon>Eukaryota</taxon>
        <taxon>Fungi</taxon>
        <taxon>Dikarya</taxon>
        <taxon>Ascomycota</taxon>
        <taxon>Pezizomycotina</taxon>
        <taxon>Dothideomycetes</taxon>
        <taxon>Dothideomycetidae</taxon>
        <taxon>Mycosphaerellales</taxon>
        <taxon>Teratosphaeriaceae</taxon>
        <taxon>Friedmanniomyces</taxon>
    </lineage>
</organism>
<reference evidence="1 2" key="1">
    <citation type="submission" date="2017-03" db="EMBL/GenBank/DDBJ databases">
        <title>Genomes of endolithic fungi from Antarctica.</title>
        <authorList>
            <person name="Coleine C."/>
            <person name="Masonjones S."/>
            <person name="Stajich J.E."/>
        </authorList>
    </citation>
    <scope>NUCLEOTIDE SEQUENCE [LARGE SCALE GENOMIC DNA]</scope>
    <source>
        <strain evidence="1 2">CCFEE 5311</strain>
    </source>
</reference>
<evidence type="ECO:0000313" key="1">
    <source>
        <dbReference type="EMBL" id="TKA26425.1"/>
    </source>
</evidence>
<protein>
    <submittedName>
        <fullName evidence="1">Uncharacterized protein</fullName>
    </submittedName>
</protein>
<evidence type="ECO:0000313" key="2">
    <source>
        <dbReference type="Proteomes" id="UP000310066"/>
    </source>
</evidence>
<proteinExistence type="predicted"/>
<sequence length="162" mass="18578">MSRIAGTSLPNPRLGASILMALKTSHDLKAIATRRLTELGLSNQHTFYNLFVGPNRRDEVCACVQIMGPGLTRFYFEQRLIEEIKLPRPLPDRHVSQKTDHLSQRNFLLWSDGAGRPVQVFYGQQVAPDFTQLFGIYDRYRAGPQGQGIWLRFDFDDGIWIR</sequence>
<dbReference type="AlphaFoldDB" id="A0A4U0TX62"/>
<comment type="caution">
    <text evidence="1">The sequence shown here is derived from an EMBL/GenBank/DDBJ whole genome shotgun (WGS) entry which is preliminary data.</text>
</comment>
<gene>
    <name evidence="1" type="ORF">B0A54_17181</name>
</gene>